<dbReference type="EMBL" id="CP068393">
    <property type="protein sequence ID" value="QUC66311.1"/>
    <property type="molecule type" value="Genomic_DNA"/>
</dbReference>
<reference evidence="1" key="1">
    <citation type="submission" date="2021-01" db="EMBL/GenBank/DDBJ databases">
        <title>Complete genome sequence of Clostridiales bacterium R-7.</title>
        <authorList>
            <person name="Mahoney-Kurpe S.C."/>
            <person name="Palevich N."/>
            <person name="Koike S."/>
            <person name="Moon C.D."/>
            <person name="Attwood G.T."/>
        </authorList>
    </citation>
    <scope>NUCLEOTIDE SEQUENCE</scope>
    <source>
        <strain evidence="1">R-7</strain>
    </source>
</reference>
<sequence>MNVILTSHLGGSYRENGKRIPAMLMEENGLLEKLRSLWPEGARVLIICADPADYEKNDTVLSCFTQALPMSGLNYASLEMCDDRNMESAADLSCKDVIILTGGHVPTQNRFFREISLKEKLNGYTGLVIAWSAGSMNCADPVYAGPELPGEAVDPDFQRWIPGLGLTKTNIFPHFEALKDDMLDGMRLIEDITFADSMTHEIIAINNGSYITVDESGETLYGEAYSIKNGVMKQICRDGELIKL</sequence>
<evidence type="ECO:0000313" key="2">
    <source>
        <dbReference type="Proteomes" id="UP000682782"/>
    </source>
</evidence>
<gene>
    <name evidence="1" type="ORF">JYE49_10610</name>
</gene>
<protein>
    <submittedName>
        <fullName evidence="1">Type 1 glutamine amidotransferase-like domain-containing protein</fullName>
    </submittedName>
</protein>
<proteinExistence type="predicted"/>
<name>A0AC61N6Z1_9FIRM</name>
<accession>A0AC61N6Z1</accession>
<keyword evidence="2" id="KW-1185">Reference proteome</keyword>
<organism evidence="1 2">
    <name type="scientific">Aristaeella hokkaidonensis</name>
    <dbReference type="NCBI Taxonomy" id="3046382"/>
    <lineage>
        <taxon>Bacteria</taxon>
        <taxon>Bacillati</taxon>
        <taxon>Bacillota</taxon>
        <taxon>Clostridia</taxon>
        <taxon>Eubacteriales</taxon>
        <taxon>Aristaeellaceae</taxon>
        <taxon>Aristaeella</taxon>
    </lineage>
</organism>
<dbReference type="Proteomes" id="UP000682782">
    <property type="component" value="Chromosome"/>
</dbReference>
<evidence type="ECO:0000313" key="1">
    <source>
        <dbReference type="EMBL" id="QUC66311.1"/>
    </source>
</evidence>